<dbReference type="EMBL" id="CP000473">
    <property type="protein sequence ID" value="ABJ87083.1"/>
    <property type="molecule type" value="Genomic_DNA"/>
</dbReference>
<dbReference type="STRING" id="234267.Acid_6157"/>
<dbReference type="Pfam" id="PF01244">
    <property type="entry name" value="Peptidase_M19"/>
    <property type="match status" value="1"/>
</dbReference>
<evidence type="ECO:0000313" key="1">
    <source>
        <dbReference type="EMBL" id="ABJ87083.1"/>
    </source>
</evidence>
<organism evidence="1">
    <name type="scientific">Solibacter usitatus (strain Ellin6076)</name>
    <dbReference type="NCBI Taxonomy" id="234267"/>
    <lineage>
        <taxon>Bacteria</taxon>
        <taxon>Pseudomonadati</taxon>
        <taxon>Acidobacteriota</taxon>
        <taxon>Terriglobia</taxon>
        <taxon>Bryobacterales</taxon>
        <taxon>Solibacteraceae</taxon>
        <taxon>Candidatus Solibacter</taxon>
    </lineage>
</organism>
<dbReference type="GO" id="GO:0006508">
    <property type="term" value="P:proteolysis"/>
    <property type="evidence" value="ECO:0007669"/>
    <property type="project" value="InterPro"/>
</dbReference>
<dbReference type="HOGENOM" id="CLU_031404_2_1_0"/>
<protein>
    <submittedName>
        <fullName evidence="1">Peptidase M19, renal dipeptidase</fullName>
    </submittedName>
</protein>
<dbReference type="PANTHER" id="PTHR10443">
    <property type="entry name" value="MICROSOMAL DIPEPTIDASE"/>
    <property type="match status" value="1"/>
</dbReference>
<gene>
    <name evidence="1" type="ordered locus">Acid_6157</name>
</gene>
<dbReference type="CDD" id="cd01301">
    <property type="entry name" value="rDP_like"/>
    <property type="match status" value="1"/>
</dbReference>
<dbReference type="PANTHER" id="PTHR10443:SF12">
    <property type="entry name" value="DIPEPTIDASE"/>
    <property type="match status" value="1"/>
</dbReference>
<dbReference type="InterPro" id="IPR008257">
    <property type="entry name" value="Pept_M19"/>
</dbReference>
<dbReference type="InParanoid" id="Q01TD7"/>
<dbReference type="GO" id="GO:0070573">
    <property type="term" value="F:metallodipeptidase activity"/>
    <property type="evidence" value="ECO:0007669"/>
    <property type="project" value="InterPro"/>
</dbReference>
<accession>Q01TD7</accession>
<dbReference type="Gene3D" id="3.20.20.140">
    <property type="entry name" value="Metal-dependent hydrolases"/>
    <property type="match status" value="1"/>
</dbReference>
<dbReference type="InterPro" id="IPR032466">
    <property type="entry name" value="Metal_Hydrolase"/>
</dbReference>
<dbReference type="KEGG" id="sus:Acid_6157"/>
<dbReference type="eggNOG" id="COG2355">
    <property type="taxonomic scope" value="Bacteria"/>
</dbReference>
<dbReference type="PROSITE" id="PS51365">
    <property type="entry name" value="RENAL_DIPEPTIDASE_2"/>
    <property type="match status" value="1"/>
</dbReference>
<dbReference type="SUPFAM" id="SSF51556">
    <property type="entry name" value="Metallo-dependent hydrolases"/>
    <property type="match status" value="1"/>
</dbReference>
<name>Q01TD7_SOLUE</name>
<sequence length="397" mass="43481">MVAAAGAALWAQAGNAPAVSDRARKLHLSSLVFDGHVHAVDREFYHGGDIGARKPDGQFDLERAREGGLGALFFSIFVTEDYYPARLETKQALRMLDCAVEQIARNGRTIEIARNAADIERIRAAGKMAAVLDIEGSFDLDGDPAVIRRMHALGMRSIQLSAHNWTSNYADSCCSQPKWKGLNDRGIAVIHEMNRLGMLINVSHASDEAISQAIDASSVPVVATHHGLRAINDIPRNMPDALMRKLAAKGGVIGFQLGSEFHSRKAFAWRAGQAGKPFWDTSAIVERGTRLNIYEIDRIVAPQFPMVPAAIPQDLLVSIDEWVAVIDRAIGIVGEDHVALGSDFDGGPPLPHGMRDVRDLPMITDAMLRRGYSEGRIRKFLGGNLLRVFREITEGHR</sequence>
<reference evidence="1" key="1">
    <citation type="submission" date="2006-10" db="EMBL/GenBank/DDBJ databases">
        <title>Complete sequence of Solibacter usitatus Ellin6076.</title>
        <authorList>
            <consortium name="US DOE Joint Genome Institute"/>
            <person name="Copeland A."/>
            <person name="Lucas S."/>
            <person name="Lapidus A."/>
            <person name="Barry K."/>
            <person name="Detter J.C."/>
            <person name="Glavina del Rio T."/>
            <person name="Hammon N."/>
            <person name="Israni S."/>
            <person name="Dalin E."/>
            <person name="Tice H."/>
            <person name="Pitluck S."/>
            <person name="Thompson L.S."/>
            <person name="Brettin T."/>
            <person name="Bruce D."/>
            <person name="Han C."/>
            <person name="Tapia R."/>
            <person name="Gilna P."/>
            <person name="Schmutz J."/>
            <person name="Larimer F."/>
            <person name="Land M."/>
            <person name="Hauser L."/>
            <person name="Kyrpides N."/>
            <person name="Mikhailova N."/>
            <person name="Janssen P.H."/>
            <person name="Kuske C.R."/>
            <person name="Richardson P."/>
        </authorList>
    </citation>
    <scope>NUCLEOTIDE SEQUENCE</scope>
    <source>
        <strain evidence="1">Ellin6076</strain>
    </source>
</reference>
<dbReference type="AlphaFoldDB" id="Q01TD7"/>
<proteinExistence type="predicted"/>